<dbReference type="Gene3D" id="3.40.50.1820">
    <property type="entry name" value="alpha/beta hydrolase"/>
    <property type="match status" value="1"/>
</dbReference>
<dbReference type="EMBL" id="VUJV01000003">
    <property type="protein sequence ID" value="KAA1418877.1"/>
    <property type="molecule type" value="Genomic_DNA"/>
</dbReference>
<feature type="signal peptide" evidence="4">
    <location>
        <begin position="1"/>
        <end position="29"/>
    </location>
</feature>
<keyword evidence="3" id="KW-0378">Hydrolase</keyword>
<evidence type="ECO:0000256" key="1">
    <source>
        <dbReference type="ARBA" id="ARBA00022670"/>
    </source>
</evidence>
<dbReference type="PANTHER" id="PTHR11010">
    <property type="entry name" value="PROTEASE S28 PRO-X CARBOXYPEPTIDASE-RELATED"/>
    <property type="match status" value="1"/>
</dbReference>
<gene>
    <name evidence="5" type="ORF">F0U44_10385</name>
</gene>
<dbReference type="GO" id="GO:0008239">
    <property type="term" value="F:dipeptidyl-peptidase activity"/>
    <property type="evidence" value="ECO:0007669"/>
    <property type="project" value="TreeGrafter"/>
</dbReference>
<organism evidence="5 6">
    <name type="scientific">Nocardioides humilatus</name>
    <dbReference type="NCBI Taxonomy" id="2607660"/>
    <lineage>
        <taxon>Bacteria</taxon>
        <taxon>Bacillati</taxon>
        <taxon>Actinomycetota</taxon>
        <taxon>Actinomycetes</taxon>
        <taxon>Propionibacteriales</taxon>
        <taxon>Nocardioidaceae</taxon>
        <taxon>Nocardioides</taxon>
    </lineage>
</organism>
<name>A0A5B1LGX7_9ACTN</name>
<dbReference type="InterPro" id="IPR008761">
    <property type="entry name" value="Peptidase_S37"/>
</dbReference>
<dbReference type="GO" id="GO:0006508">
    <property type="term" value="P:proteolysis"/>
    <property type="evidence" value="ECO:0007669"/>
    <property type="project" value="UniProtKB-KW"/>
</dbReference>
<dbReference type="AlphaFoldDB" id="A0A5B1LGX7"/>
<evidence type="ECO:0000313" key="5">
    <source>
        <dbReference type="EMBL" id="KAA1418877.1"/>
    </source>
</evidence>
<dbReference type="PANTHER" id="PTHR11010:SF38">
    <property type="entry name" value="LYSOSOMAL PRO-X CARBOXYPEPTIDASE"/>
    <property type="match status" value="1"/>
</dbReference>
<comment type="caution">
    <text evidence="5">The sequence shown here is derived from an EMBL/GenBank/DDBJ whole genome shotgun (WGS) entry which is preliminary data.</text>
</comment>
<evidence type="ECO:0000256" key="3">
    <source>
        <dbReference type="ARBA" id="ARBA00022801"/>
    </source>
</evidence>
<protein>
    <submittedName>
        <fullName evidence="5">Aminopeptidase</fullName>
    </submittedName>
</protein>
<keyword evidence="5" id="KW-0031">Aminopeptidase</keyword>
<dbReference type="GO" id="GO:0004177">
    <property type="term" value="F:aminopeptidase activity"/>
    <property type="evidence" value="ECO:0007669"/>
    <property type="project" value="UniProtKB-KW"/>
</dbReference>
<keyword evidence="2 4" id="KW-0732">Signal</keyword>
<reference evidence="5 6" key="2">
    <citation type="submission" date="2019-09" db="EMBL/GenBank/DDBJ databases">
        <authorList>
            <person name="Jin C."/>
        </authorList>
    </citation>
    <scope>NUCLEOTIDE SEQUENCE [LARGE SCALE GENOMIC DNA]</scope>
    <source>
        <strain evidence="5 6">BN130099</strain>
    </source>
</reference>
<accession>A0A5B1LGX7</accession>
<evidence type="ECO:0000313" key="6">
    <source>
        <dbReference type="Proteomes" id="UP000325003"/>
    </source>
</evidence>
<keyword evidence="6" id="KW-1185">Reference proteome</keyword>
<evidence type="ECO:0000256" key="2">
    <source>
        <dbReference type="ARBA" id="ARBA00022729"/>
    </source>
</evidence>
<proteinExistence type="predicted"/>
<evidence type="ECO:0000256" key="4">
    <source>
        <dbReference type="SAM" id="SignalP"/>
    </source>
</evidence>
<dbReference type="SUPFAM" id="SSF53474">
    <property type="entry name" value="alpha/beta-Hydrolases"/>
    <property type="match status" value="1"/>
</dbReference>
<sequence length="498" mass="56009">MFGLLRALAGATAVTLGLAVLVAPPSASSASPQPAVVAPAPVQKRASLLDEIRAIPIVTHVTEVKNAPRGTRFFRIKVSVPVDYADPQYPTFELRVNLLHRGFDRPTVVETSGYRLWDDPYRSEVTRIVDGNQLDIEHRFFSPSLPKHPDWGTQLTIRQVADDDHRVVSAFRHLYDGNWLSTGDSKGGMAATYFRRFYPTDVNATIAYVAPNDVVDDVDAYPTFLAEIGGKDLADCRSRLVALQRRMLTDRGWFRGRLSRFSAEKSLTWDYVGSLDRGFEASVVDMYFAYWQYWGERACKDVPIAKRMSNAQVWRYAGSVEAWGNLADQRRYYSLPYHFQAATQIGGPQPYERPLRDLLRYPGADTPANILPPWMKPAAFDPDAMVDIDAWVRTDARRMMFIDGQDDPWSAEPFRCGADAQERSCVRLVVPHGTHGAVIGELRTAQRDAAERLIRRWAGLRGVSARGGAWGGSAAWDPRLDDRYRTWVANGRRRGSIL</sequence>
<reference evidence="5 6" key="1">
    <citation type="submission" date="2019-09" db="EMBL/GenBank/DDBJ databases">
        <title>Nocardioides panacisoli sp. nov., isolated from the soil of a ginseng field.</title>
        <authorList>
            <person name="Cho C."/>
        </authorList>
    </citation>
    <scope>NUCLEOTIDE SEQUENCE [LARGE SCALE GENOMIC DNA]</scope>
    <source>
        <strain evidence="5 6">BN130099</strain>
    </source>
</reference>
<dbReference type="InterPro" id="IPR029058">
    <property type="entry name" value="AB_hydrolase_fold"/>
</dbReference>
<keyword evidence="1" id="KW-0645">Protease</keyword>
<feature type="chain" id="PRO_5039106176" evidence="4">
    <location>
        <begin position="30"/>
        <end position="498"/>
    </location>
</feature>
<dbReference type="Pfam" id="PF05576">
    <property type="entry name" value="Peptidase_S37"/>
    <property type="match status" value="1"/>
</dbReference>
<dbReference type="Proteomes" id="UP000325003">
    <property type="component" value="Unassembled WGS sequence"/>
</dbReference>